<evidence type="ECO:0000259" key="2">
    <source>
        <dbReference type="Pfam" id="PF01266"/>
    </source>
</evidence>
<dbReference type="PANTHER" id="PTHR13847:SF261">
    <property type="entry name" value="FAD-DEPENDENT OXIDOREDUCTASE FAMILY PROTEIN"/>
    <property type="match status" value="1"/>
</dbReference>
<reference evidence="3 4" key="1">
    <citation type="journal article" date="2020" name="G3 (Bethesda)">
        <title>Improved Reference Genome for Cyclotella cryptica CCMP332, a Model for Cell Wall Morphogenesis, Salinity Adaptation, and Lipid Production in Diatoms (Bacillariophyta).</title>
        <authorList>
            <person name="Roberts W.R."/>
            <person name="Downey K.M."/>
            <person name="Ruck E.C."/>
            <person name="Traller J.C."/>
            <person name="Alverson A.J."/>
        </authorList>
    </citation>
    <scope>NUCLEOTIDE SEQUENCE [LARGE SCALE GENOMIC DNA]</scope>
    <source>
        <strain evidence="3 4">CCMP332</strain>
    </source>
</reference>
<dbReference type="Gene3D" id="3.50.50.60">
    <property type="entry name" value="FAD/NAD(P)-binding domain"/>
    <property type="match status" value="1"/>
</dbReference>
<dbReference type="SUPFAM" id="SSF51905">
    <property type="entry name" value="FAD/NAD(P)-binding domain"/>
    <property type="match status" value="1"/>
</dbReference>
<comment type="caution">
    <text evidence="3">The sequence shown here is derived from an EMBL/GenBank/DDBJ whole genome shotgun (WGS) entry which is preliminary data.</text>
</comment>
<evidence type="ECO:0000256" key="1">
    <source>
        <dbReference type="SAM" id="SignalP"/>
    </source>
</evidence>
<dbReference type="Pfam" id="PF01266">
    <property type="entry name" value="DAO"/>
    <property type="match status" value="1"/>
</dbReference>
<dbReference type="Proteomes" id="UP001516023">
    <property type="component" value="Unassembled WGS sequence"/>
</dbReference>
<sequence length="510" mass="57006">MALLWAMQLTASLGRLHSFHAGIPPPMNLYCTIVPRKKLGVCNTFQKNYASWSETSHRKRALAAGFVHTQSHCRRKIGIHPECSSYTTLRCSSDSTDNNTKLQHPINNVAIIGGGLAGLSVAYHLLELRQTRYIDNQGASVAYNPLHITIYDKSKVGEGGASAVAGGLQHPFSPKGKLIHFGIEALEQSNRLVQSAMKHQPSCLIKPHLYRIALSEANVKQLQDAAINYPQIATWMSKEEMHDLLGAETMGGLKLGGGCQVIDVPLYLEGLWEACEAQANEFNGSISWEQREINGDCFNAQVFQNDHDVVILAAGAGIVHDKMLPDRDDGIILPIQLVRGQAIVMDLPRENNAALTNEALLCGKYVSPLQSIQRKNDNEQTEAEARQFVVGATHEFHSTKLDESQVIEELKNRSYPFVPHLWDRGVVKSIIAGVRMQSNRGKFGRMPIIGRPETSHENDKINKWIFAGLSSRGLIYHGLFSRWLADAVLRNDEKILHQHFEEFDWWKQKR</sequence>
<keyword evidence="1" id="KW-0732">Signal</keyword>
<dbReference type="InterPro" id="IPR006076">
    <property type="entry name" value="FAD-dep_OxRdtase"/>
</dbReference>
<protein>
    <recommendedName>
        <fullName evidence="2">FAD dependent oxidoreductase domain-containing protein</fullName>
    </recommendedName>
</protein>
<dbReference type="Gene3D" id="3.30.9.10">
    <property type="entry name" value="D-Amino Acid Oxidase, subunit A, domain 2"/>
    <property type="match status" value="1"/>
</dbReference>
<feature type="domain" description="FAD dependent oxidoreductase" evidence="2">
    <location>
        <begin position="109"/>
        <end position="486"/>
    </location>
</feature>
<dbReference type="PANTHER" id="PTHR13847">
    <property type="entry name" value="SARCOSINE DEHYDROGENASE-RELATED"/>
    <property type="match status" value="1"/>
</dbReference>
<evidence type="ECO:0000313" key="3">
    <source>
        <dbReference type="EMBL" id="KAL3777226.1"/>
    </source>
</evidence>
<evidence type="ECO:0000313" key="4">
    <source>
        <dbReference type="Proteomes" id="UP001516023"/>
    </source>
</evidence>
<feature type="chain" id="PRO_5044869062" description="FAD dependent oxidoreductase domain-containing protein" evidence="1">
    <location>
        <begin position="22"/>
        <end position="510"/>
    </location>
</feature>
<name>A0ABD3NNP3_9STRA</name>
<gene>
    <name evidence="3" type="ORF">HJC23_007126</name>
</gene>
<dbReference type="InterPro" id="IPR036188">
    <property type="entry name" value="FAD/NAD-bd_sf"/>
</dbReference>
<dbReference type="AlphaFoldDB" id="A0ABD3NNP3"/>
<organism evidence="3 4">
    <name type="scientific">Cyclotella cryptica</name>
    <dbReference type="NCBI Taxonomy" id="29204"/>
    <lineage>
        <taxon>Eukaryota</taxon>
        <taxon>Sar</taxon>
        <taxon>Stramenopiles</taxon>
        <taxon>Ochrophyta</taxon>
        <taxon>Bacillariophyta</taxon>
        <taxon>Coscinodiscophyceae</taxon>
        <taxon>Thalassiosirophycidae</taxon>
        <taxon>Stephanodiscales</taxon>
        <taxon>Stephanodiscaceae</taxon>
        <taxon>Cyclotella</taxon>
    </lineage>
</organism>
<proteinExistence type="predicted"/>
<keyword evidence="4" id="KW-1185">Reference proteome</keyword>
<feature type="signal peptide" evidence="1">
    <location>
        <begin position="1"/>
        <end position="21"/>
    </location>
</feature>
<dbReference type="EMBL" id="JABMIG020000458">
    <property type="protein sequence ID" value="KAL3777226.1"/>
    <property type="molecule type" value="Genomic_DNA"/>
</dbReference>
<accession>A0ABD3NNP3</accession>